<organism evidence="2 3">
    <name type="scientific">Paractinoplanes aksuensis</name>
    <dbReference type="NCBI Taxonomy" id="2939490"/>
    <lineage>
        <taxon>Bacteria</taxon>
        <taxon>Bacillati</taxon>
        <taxon>Actinomycetota</taxon>
        <taxon>Actinomycetes</taxon>
        <taxon>Micromonosporales</taxon>
        <taxon>Micromonosporaceae</taxon>
        <taxon>Paractinoplanes</taxon>
    </lineage>
</organism>
<keyword evidence="1" id="KW-0472">Membrane</keyword>
<dbReference type="Proteomes" id="UP001523369">
    <property type="component" value="Unassembled WGS sequence"/>
</dbReference>
<gene>
    <name evidence="2" type="ORF">M1L60_04980</name>
</gene>
<keyword evidence="1" id="KW-1133">Transmembrane helix</keyword>
<keyword evidence="3" id="KW-1185">Reference proteome</keyword>
<keyword evidence="1" id="KW-0812">Transmembrane</keyword>
<sequence length="202" mass="22243">MSVLRRAAAAEAATWRNLALWVTRRPVELHGGQAFGYLGVVKPILGVFLGLSVVEIPVLDLIVKHVIPWGPARLIMLVISVWGLLWMLGFLGGLIRNPHLVVAEGLRVRMASSVDIVVPWEDVVSVSKHYRSMPSSKAVQYEDGALHIVVGSQTSVDVRLRRPLSFELPRGTGEQVDEVRLYADDPDGLVRAARAHLEAYAE</sequence>
<accession>A0ABT1DGJ6</accession>
<reference evidence="2 3" key="1">
    <citation type="submission" date="2022-06" db="EMBL/GenBank/DDBJ databases">
        <title>New Species of the Genus Actinoplanes, ActinopZanes ferrugineus.</title>
        <authorList>
            <person name="Ding P."/>
        </authorList>
    </citation>
    <scope>NUCLEOTIDE SEQUENCE [LARGE SCALE GENOMIC DNA]</scope>
    <source>
        <strain evidence="2 3">TRM88003</strain>
    </source>
</reference>
<name>A0ABT1DGJ6_9ACTN</name>
<evidence type="ECO:0000256" key="1">
    <source>
        <dbReference type="SAM" id="Phobius"/>
    </source>
</evidence>
<evidence type="ECO:0000313" key="2">
    <source>
        <dbReference type="EMBL" id="MCO8269944.1"/>
    </source>
</evidence>
<dbReference type="RefSeq" id="WP_253236081.1">
    <property type="nucleotide sequence ID" value="NZ_JAMYJR010000003.1"/>
</dbReference>
<feature type="transmembrane region" description="Helical" evidence="1">
    <location>
        <begin position="74"/>
        <end position="95"/>
    </location>
</feature>
<protein>
    <recommendedName>
        <fullName evidence="4">PH domain-containing protein</fullName>
    </recommendedName>
</protein>
<proteinExistence type="predicted"/>
<evidence type="ECO:0000313" key="3">
    <source>
        <dbReference type="Proteomes" id="UP001523369"/>
    </source>
</evidence>
<feature type="transmembrane region" description="Helical" evidence="1">
    <location>
        <begin position="34"/>
        <end position="54"/>
    </location>
</feature>
<dbReference type="EMBL" id="JAMYJR010000003">
    <property type="protein sequence ID" value="MCO8269944.1"/>
    <property type="molecule type" value="Genomic_DNA"/>
</dbReference>
<evidence type="ECO:0008006" key="4">
    <source>
        <dbReference type="Google" id="ProtNLM"/>
    </source>
</evidence>
<comment type="caution">
    <text evidence="2">The sequence shown here is derived from an EMBL/GenBank/DDBJ whole genome shotgun (WGS) entry which is preliminary data.</text>
</comment>